<organism evidence="3 4">
    <name type="scientific">Tritrichomonas foetus</name>
    <dbReference type="NCBI Taxonomy" id="1144522"/>
    <lineage>
        <taxon>Eukaryota</taxon>
        <taxon>Metamonada</taxon>
        <taxon>Parabasalia</taxon>
        <taxon>Tritrichomonadida</taxon>
        <taxon>Tritrichomonadidae</taxon>
        <taxon>Tritrichomonas</taxon>
    </lineage>
</organism>
<protein>
    <submittedName>
        <fullName evidence="3">Uncharacterized protein</fullName>
    </submittedName>
</protein>
<feature type="compositionally biased region" description="Low complexity" evidence="2">
    <location>
        <begin position="248"/>
        <end position="263"/>
    </location>
</feature>
<feature type="compositionally biased region" description="Low complexity" evidence="2">
    <location>
        <begin position="332"/>
        <end position="344"/>
    </location>
</feature>
<dbReference type="AlphaFoldDB" id="A0A1J4JCG9"/>
<evidence type="ECO:0000313" key="4">
    <source>
        <dbReference type="Proteomes" id="UP000179807"/>
    </source>
</evidence>
<feature type="region of interest" description="Disordered" evidence="2">
    <location>
        <begin position="248"/>
        <end position="276"/>
    </location>
</feature>
<dbReference type="VEuPathDB" id="TrichDB:TRFO_01957"/>
<feature type="region of interest" description="Disordered" evidence="2">
    <location>
        <begin position="93"/>
        <end position="112"/>
    </location>
</feature>
<dbReference type="OrthoDB" id="10685570at2759"/>
<keyword evidence="4" id="KW-1185">Reference proteome</keyword>
<evidence type="ECO:0000313" key="3">
    <source>
        <dbReference type="EMBL" id="OHS96878.1"/>
    </source>
</evidence>
<accession>A0A1J4JCG9</accession>
<feature type="region of interest" description="Disordered" evidence="2">
    <location>
        <begin position="320"/>
        <end position="358"/>
    </location>
</feature>
<feature type="coiled-coil region" evidence="1">
    <location>
        <begin position="424"/>
        <end position="486"/>
    </location>
</feature>
<reference evidence="3" key="1">
    <citation type="submission" date="2016-10" db="EMBL/GenBank/DDBJ databases">
        <authorList>
            <person name="Benchimol M."/>
            <person name="Almeida L.G."/>
            <person name="Vasconcelos A.T."/>
            <person name="Perreira-Neves A."/>
            <person name="Rosa I.A."/>
            <person name="Tasca T."/>
            <person name="Bogo M.R."/>
            <person name="de Souza W."/>
        </authorList>
    </citation>
    <scope>NUCLEOTIDE SEQUENCE [LARGE SCALE GENOMIC DNA]</scope>
    <source>
        <strain evidence="3">K</strain>
    </source>
</reference>
<sequence length="486" mass="54318">MMNRDDQSSRVLSRAETDAINSILDEEEMRFGQFSSLSPNLSALDEQCKQIWSNWESIPTSTAKTYRKTPQEEVNFRPSSKYDNDIFADNFEPTRYKTNTNNRSSIPNNENLPNYDAFLQQDKFSDKYQSPSQKFKSNLENNFALPSRPPPNIDDITGITANRYKSYNPASDLNSNNFDFNNVNTNRGNNVNNLGGKLNSPLSDARRDLDFLEGNSSSMTRKNGRGDLFETDVGNLKNEIDSIMATVRSASRSPVSASSPRSSNMDQFSIPSKSAPLSGNTDFLSKKFQSPLQTKGSELGGLPDKDLYMSPKISMKSDFISSTSKTSTFNPSSSLYSKTQLSSSPRATNSTASARPNPAAATTNFNYMNNFDDSYLQNSVSLNDDSFGEPINIKTKTSTKPVSTLNTGIPSTAANLGSPSQPESLRLQQENVRLKAELLKAQKQLQAEKEENQKLLLSLEKSEQLRQRYKEKIAMYQKQIEQMQSK</sequence>
<proteinExistence type="predicted"/>
<keyword evidence="1" id="KW-0175">Coiled coil</keyword>
<feature type="compositionally biased region" description="Polar residues" evidence="2">
    <location>
        <begin position="320"/>
        <end position="331"/>
    </location>
</feature>
<evidence type="ECO:0000256" key="1">
    <source>
        <dbReference type="SAM" id="Coils"/>
    </source>
</evidence>
<gene>
    <name evidence="3" type="ORF">TRFO_01957</name>
</gene>
<name>A0A1J4JCG9_9EUKA</name>
<feature type="compositionally biased region" description="Polar residues" evidence="2">
    <location>
        <begin position="345"/>
        <end position="358"/>
    </location>
</feature>
<feature type="compositionally biased region" description="Polar residues" evidence="2">
    <location>
        <begin position="96"/>
        <end position="112"/>
    </location>
</feature>
<dbReference type="Proteomes" id="UP000179807">
    <property type="component" value="Unassembled WGS sequence"/>
</dbReference>
<dbReference type="RefSeq" id="XP_068350015.1">
    <property type="nucleotide sequence ID" value="XM_068490414.1"/>
</dbReference>
<evidence type="ECO:0000256" key="2">
    <source>
        <dbReference type="SAM" id="MobiDB-lite"/>
    </source>
</evidence>
<feature type="compositionally biased region" description="Polar residues" evidence="2">
    <location>
        <begin position="264"/>
        <end position="276"/>
    </location>
</feature>
<comment type="caution">
    <text evidence="3">The sequence shown here is derived from an EMBL/GenBank/DDBJ whole genome shotgun (WGS) entry which is preliminary data.</text>
</comment>
<dbReference type="GeneID" id="94825118"/>
<dbReference type="EMBL" id="MLAK01001148">
    <property type="protein sequence ID" value="OHS96878.1"/>
    <property type="molecule type" value="Genomic_DNA"/>
</dbReference>